<gene>
    <name evidence="5" type="ORF">CGZ92_05525</name>
</gene>
<dbReference type="Pfam" id="PF01168">
    <property type="entry name" value="Ala_racemase_N"/>
    <property type="match status" value="1"/>
</dbReference>
<dbReference type="Proteomes" id="UP000216533">
    <property type="component" value="Unassembled WGS sequence"/>
</dbReference>
<evidence type="ECO:0000256" key="2">
    <source>
        <dbReference type="ARBA" id="ARBA00022898"/>
    </source>
</evidence>
<evidence type="ECO:0000256" key="1">
    <source>
        <dbReference type="ARBA" id="ARBA00001933"/>
    </source>
</evidence>
<feature type="domain" description="Alanine racemase N-terminal" evidence="4">
    <location>
        <begin position="9"/>
        <end position="172"/>
    </location>
</feature>
<dbReference type="SUPFAM" id="SSF51419">
    <property type="entry name" value="PLP-binding barrel"/>
    <property type="match status" value="1"/>
</dbReference>
<organism evidence="5 6">
    <name type="scientific">Parenemella sanctibonifatiensis</name>
    <dbReference type="NCBI Taxonomy" id="2016505"/>
    <lineage>
        <taxon>Bacteria</taxon>
        <taxon>Bacillati</taxon>
        <taxon>Actinomycetota</taxon>
        <taxon>Actinomycetes</taxon>
        <taxon>Propionibacteriales</taxon>
        <taxon>Propionibacteriaceae</taxon>
        <taxon>Parenemella</taxon>
    </lineage>
</organism>
<accession>A0A255E928</accession>
<dbReference type="InterPro" id="IPR001608">
    <property type="entry name" value="Ala_racemase_N"/>
</dbReference>
<dbReference type="GO" id="GO:0030170">
    <property type="term" value="F:pyridoxal phosphate binding"/>
    <property type="evidence" value="ECO:0007669"/>
    <property type="project" value="TreeGrafter"/>
</dbReference>
<dbReference type="EMBL" id="NMVI01000014">
    <property type="protein sequence ID" value="OYN88074.1"/>
    <property type="molecule type" value="Genomic_DNA"/>
</dbReference>
<reference evidence="5 6" key="1">
    <citation type="submission" date="2017-07" db="EMBL/GenBank/DDBJ databases">
        <title>Draft whole genome sequences of clinical Proprionibacteriaceae strains.</title>
        <authorList>
            <person name="Bernier A.-M."/>
            <person name="Bernard K."/>
            <person name="Domingo M.-C."/>
        </authorList>
    </citation>
    <scope>NUCLEOTIDE SEQUENCE [LARGE SCALE GENOMIC DNA]</scope>
    <source>
        <strain evidence="5 6">NML 160184</strain>
    </source>
</reference>
<dbReference type="AlphaFoldDB" id="A0A255E928"/>
<sequence length="345" mass="37565">MSGVTLNIQADQWRSHLDRYADRVPGVVPVAKGNGYGFGLARLAREAERIGAPRLAVGLPSEVDQVREHFSGDIVVLTPWRPDDHEAVRLARDPRIILTVSRLADLDVLTNLGDDLRPRMLIEVQTSMLRHGIKADNLPGLAEWFDLVTFEGWTIHLPMGDTLAEAKELTAQAIGVRRAPVWYSHLDWAQAVDLGHEHGFEPLLRVGTALWLGQREALRTTATVLDVHPVRRGSRAGYWQHKVPGDGWIVVVAGGTANGVGLAAPSPGKNVRGRAVAAATGGLEALGRALSPYTIAGKKRWFVEPPHMQSSLVFLPGEVEPPAVGDEVPVEVRLTTASVDQTLER</sequence>
<evidence type="ECO:0000256" key="3">
    <source>
        <dbReference type="ARBA" id="ARBA00023235"/>
    </source>
</evidence>
<protein>
    <submittedName>
        <fullName evidence="5">Alanine racemase</fullName>
    </submittedName>
</protein>
<dbReference type="PANTHER" id="PTHR30511">
    <property type="entry name" value="ALANINE RACEMASE"/>
    <property type="match status" value="1"/>
</dbReference>
<evidence type="ECO:0000313" key="5">
    <source>
        <dbReference type="EMBL" id="OYN88074.1"/>
    </source>
</evidence>
<comment type="cofactor">
    <cofactor evidence="1">
        <name>pyridoxal 5'-phosphate</name>
        <dbReference type="ChEBI" id="CHEBI:597326"/>
    </cofactor>
</comment>
<dbReference type="InterPro" id="IPR029066">
    <property type="entry name" value="PLP-binding_barrel"/>
</dbReference>
<name>A0A255E928_9ACTN</name>
<proteinExistence type="predicted"/>
<comment type="caution">
    <text evidence="5">The sequence shown here is derived from an EMBL/GenBank/DDBJ whole genome shotgun (WGS) entry which is preliminary data.</text>
</comment>
<dbReference type="Gene3D" id="3.20.20.10">
    <property type="entry name" value="Alanine racemase"/>
    <property type="match status" value="1"/>
</dbReference>
<dbReference type="PANTHER" id="PTHR30511:SF0">
    <property type="entry name" value="ALANINE RACEMASE, CATABOLIC-RELATED"/>
    <property type="match status" value="1"/>
</dbReference>
<evidence type="ECO:0000259" key="4">
    <source>
        <dbReference type="Pfam" id="PF01168"/>
    </source>
</evidence>
<dbReference type="InterPro" id="IPR000821">
    <property type="entry name" value="Ala_racemase"/>
</dbReference>
<dbReference type="Gene3D" id="2.40.37.10">
    <property type="entry name" value="Lyase, Ornithine Decarboxylase, Chain A, domain 1"/>
    <property type="match status" value="1"/>
</dbReference>
<dbReference type="InterPro" id="IPR009006">
    <property type="entry name" value="Ala_racemase/Decarboxylase_C"/>
</dbReference>
<dbReference type="GO" id="GO:0005829">
    <property type="term" value="C:cytosol"/>
    <property type="evidence" value="ECO:0007669"/>
    <property type="project" value="TreeGrafter"/>
</dbReference>
<dbReference type="RefSeq" id="WP_094450392.1">
    <property type="nucleotide sequence ID" value="NZ_NMVI01000014.1"/>
</dbReference>
<keyword evidence="2" id="KW-0663">Pyridoxal phosphate</keyword>
<dbReference type="GO" id="GO:0008784">
    <property type="term" value="F:alanine racemase activity"/>
    <property type="evidence" value="ECO:0007669"/>
    <property type="project" value="TreeGrafter"/>
</dbReference>
<keyword evidence="3" id="KW-0413">Isomerase</keyword>
<evidence type="ECO:0000313" key="6">
    <source>
        <dbReference type="Proteomes" id="UP000216533"/>
    </source>
</evidence>